<evidence type="ECO:0000313" key="3">
    <source>
        <dbReference type="EMBL" id="API59924.1"/>
    </source>
</evidence>
<feature type="domain" description="AMP-binding enzyme C-terminal" evidence="2">
    <location>
        <begin position="414"/>
        <end position="489"/>
    </location>
</feature>
<dbReference type="Pfam" id="PF13193">
    <property type="entry name" value="AMP-binding_C"/>
    <property type="match status" value="1"/>
</dbReference>
<evidence type="ECO:0000313" key="4">
    <source>
        <dbReference type="Proteomes" id="UP000182063"/>
    </source>
</evidence>
<keyword evidence="4" id="KW-1185">Reference proteome</keyword>
<reference evidence="4" key="1">
    <citation type="submission" date="2016-11" db="EMBL/GenBank/DDBJ databases">
        <title>Complete Genome Sequence of alachlor-degrading Sphingomonas sp. strain JJ-A5.</title>
        <authorList>
            <person name="Lee H."/>
            <person name="Ka J.-O."/>
        </authorList>
    </citation>
    <scope>NUCLEOTIDE SEQUENCE [LARGE SCALE GENOMIC DNA]</scope>
    <source>
        <strain evidence="4">JJ-A5</strain>
    </source>
</reference>
<organism evidence="3 4">
    <name type="scientific">Tardibacter chloracetimidivorans</name>
    <dbReference type="NCBI Taxonomy" id="1921510"/>
    <lineage>
        <taxon>Bacteria</taxon>
        <taxon>Pseudomonadati</taxon>
        <taxon>Pseudomonadota</taxon>
        <taxon>Alphaproteobacteria</taxon>
        <taxon>Sphingomonadales</taxon>
        <taxon>Sphingomonadaceae</taxon>
        <taxon>Tardibacter</taxon>
    </lineage>
</organism>
<dbReference type="Proteomes" id="UP000182063">
    <property type="component" value="Chromosome"/>
</dbReference>
<dbReference type="Pfam" id="PF00501">
    <property type="entry name" value="AMP-binding"/>
    <property type="match status" value="1"/>
</dbReference>
<dbReference type="InterPro" id="IPR025110">
    <property type="entry name" value="AMP-bd_C"/>
</dbReference>
<dbReference type="CDD" id="cd04433">
    <property type="entry name" value="AFD_class_I"/>
    <property type="match status" value="1"/>
</dbReference>
<dbReference type="AlphaFoldDB" id="A0A1L3ZWB7"/>
<dbReference type="GO" id="GO:0031956">
    <property type="term" value="F:medium-chain fatty acid-CoA ligase activity"/>
    <property type="evidence" value="ECO:0007669"/>
    <property type="project" value="TreeGrafter"/>
</dbReference>
<dbReference type="InterPro" id="IPR042099">
    <property type="entry name" value="ANL_N_sf"/>
</dbReference>
<accession>A0A1L3ZWB7</accession>
<evidence type="ECO:0000259" key="2">
    <source>
        <dbReference type="Pfam" id="PF13193"/>
    </source>
</evidence>
<dbReference type="PANTHER" id="PTHR43201">
    <property type="entry name" value="ACYL-COA SYNTHETASE"/>
    <property type="match status" value="1"/>
</dbReference>
<dbReference type="GO" id="GO:0006631">
    <property type="term" value="P:fatty acid metabolic process"/>
    <property type="evidence" value="ECO:0007669"/>
    <property type="project" value="TreeGrafter"/>
</dbReference>
<dbReference type="SUPFAM" id="SSF56801">
    <property type="entry name" value="Acetyl-CoA synthetase-like"/>
    <property type="match status" value="1"/>
</dbReference>
<dbReference type="Gene3D" id="3.30.300.30">
    <property type="match status" value="1"/>
</dbReference>
<dbReference type="PANTHER" id="PTHR43201:SF32">
    <property type="entry name" value="2-SUCCINYLBENZOATE--COA LIGASE, CHLOROPLASTIC_PEROXISOMAL"/>
    <property type="match status" value="1"/>
</dbReference>
<dbReference type="InterPro" id="IPR045851">
    <property type="entry name" value="AMP-bd_C_sf"/>
</dbReference>
<protein>
    <recommendedName>
        <fullName evidence="5">AMP-dependent synthetase</fullName>
    </recommendedName>
</protein>
<proteinExistence type="predicted"/>
<evidence type="ECO:0000259" key="1">
    <source>
        <dbReference type="Pfam" id="PF00501"/>
    </source>
</evidence>
<evidence type="ECO:0008006" key="5">
    <source>
        <dbReference type="Google" id="ProtNLM"/>
    </source>
</evidence>
<dbReference type="Gene3D" id="3.40.50.12780">
    <property type="entry name" value="N-terminal domain of ligase-like"/>
    <property type="match status" value="1"/>
</dbReference>
<dbReference type="OrthoDB" id="9803968at2"/>
<dbReference type="InterPro" id="IPR000873">
    <property type="entry name" value="AMP-dep_synth/lig_dom"/>
</dbReference>
<dbReference type="KEGG" id="sphj:BSL82_11890"/>
<dbReference type="STRING" id="1921510.BSL82_11890"/>
<gene>
    <name evidence="3" type="ORF">BSL82_11890</name>
</gene>
<dbReference type="EMBL" id="CP018221">
    <property type="protein sequence ID" value="API59924.1"/>
    <property type="molecule type" value="Genomic_DNA"/>
</dbReference>
<name>A0A1L3ZWB7_9SPHN</name>
<sequence length="501" mass="53931">MTAAAQAEDRLEEHLADRLRDHLHRGGADLALEFGTDRYSWDAVGDVAAGLGRQLARLGIAQDERVGLIARSRPSHVATVWALLALRRCGTMIYGFQSAEKIADDVRALRCPLLLIDADDWSPVIAAAARDAGSAVLLLGPMSLSPAEGFEAVSPSADRSPREGVALQMLSSGTTGRPKRIDMPMGTLAASALSAAAQLDQLTAPDQIGISIFPLCNISGLYTVVPYGLGRRPLAILERFQVKQWVELVRRHRPASADLPPAAIAMILSNDVPRDHLASIRMIRSGAAPLDPAIHDAFEERFGIPVALSYGASEFCGIVTTWTADDLARHRPEKRFSAGRPITGVAIRVVDSTGGAELPPGESGLLEVRAERVGPDWIRTNDLVDIDDDGFLWFRGRADDAIMRGGFKIVPADVETVLRLHPSIRDAAVVGLPDGRLGAVPAALVELRRSDGDIDEAAVREWSRRHLAAFQIPAVVRFVDALPRTPSMKVSREAVKAMLAG</sequence>
<feature type="domain" description="AMP-dependent synthetase/ligase" evidence="1">
    <location>
        <begin position="25"/>
        <end position="370"/>
    </location>
</feature>
<dbReference type="RefSeq" id="WP_072597713.1">
    <property type="nucleotide sequence ID" value="NZ_CP018221.1"/>
</dbReference>